<organism evidence="2">
    <name type="scientific">Candidatus Methanogaster sp. ANME-2c ERB4</name>
    <dbReference type="NCBI Taxonomy" id="2759911"/>
    <lineage>
        <taxon>Archaea</taxon>
        <taxon>Methanobacteriati</taxon>
        <taxon>Methanobacteriota</taxon>
        <taxon>Stenosarchaea group</taxon>
        <taxon>Methanomicrobia</taxon>
        <taxon>Methanosarcinales</taxon>
        <taxon>ANME-2 cluster</taxon>
        <taxon>Candidatus Methanogasteraceae</taxon>
        <taxon>Candidatus Methanogaster</taxon>
    </lineage>
</organism>
<feature type="domain" description="S-layer family duplication" evidence="1">
    <location>
        <begin position="68"/>
        <end position="320"/>
    </location>
</feature>
<dbReference type="InterPro" id="IPR006457">
    <property type="entry name" value="S_layer-rel_Mac"/>
</dbReference>
<proteinExistence type="predicted"/>
<evidence type="ECO:0000259" key="1">
    <source>
        <dbReference type="Pfam" id="PF07752"/>
    </source>
</evidence>
<dbReference type="Gene3D" id="2.60.98.40">
    <property type="match status" value="2"/>
</dbReference>
<dbReference type="Gene3D" id="2.60.40.4190">
    <property type="match status" value="2"/>
</dbReference>
<dbReference type="NCBIfam" id="TIGR01567">
    <property type="entry name" value="S_layer_rel_Mac"/>
    <property type="match status" value="2"/>
</dbReference>
<accession>A0A7G9YGG8</accession>
<reference evidence="2" key="1">
    <citation type="submission" date="2020-06" db="EMBL/GenBank/DDBJ databases">
        <title>Unique genomic features of the anaerobic methanotrophic archaea.</title>
        <authorList>
            <person name="Chadwick G.L."/>
            <person name="Skennerton C.T."/>
            <person name="Laso-Perez R."/>
            <person name="Leu A.O."/>
            <person name="Speth D.R."/>
            <person name="Yu H."/>
            <person name="Morgan-Lang C."/>
            <person name="Hatzenpichler R."/>
            <person name="Goudeau D."/>
            <person name="Malmstrom R."/>
            <person name="Brazelton W.J."/>
            <person name="Woyke T."/>
            <person name="Hallam S.J."/>
            <person name="Tyson G.W."/>
            <person name="Wegener G."/>
            <person name="Boetius A."/>
            <person name="Orphan V."/>
        </authorList>
    </citation>
    <scope>NUCLEOTIDE SEQUENCE</scope>
</reference>
<dbReference type="Pfam" id="PF07752">
    <property type="entry name" value="S-layer"/>
    <property type="match status" value="2"/>
</dbReference>
<gene>
    <name evidence="2" type="ORF">ONOHIMFI_00028</name>
</gene>
<evidence type="ECO:0000313" key="2">
    <source>
        <dbReference type="EMBL" id="QNO47102.1"/>
    </source>
</evidence>
<name>A0A7G9YGG8_9EURY</name>
<dbReference type="EMBL" id="MT631240">
    <property type="protein sequence ID" value="QNO47102.1"/>
    <property type="molecule type" value="Genomic_DNA"/>
</dbReference>
<sequence length="635" mass="71158">MVTFLYLRWIYMKSQRMKQMRIRYPHSEGCYMNKRMIALIVLVAAAFVIPSSAETVEIRGAVAQVDSTQSFAIAWDAYNFAAFRYDPYEDLRTETMTIAVDTLIGPDIDRIIDKNCLTYQTTLIYREYELYENEGLAVGGDAGYYLLWWRGCEYVALNGSADKTCELVIELEEDERKLLGTGETWEMGRGFTLTAQQIDLEGDKVWFSLSKDGIVLDEWIVSAGEAYTYTEDICGVNDVPVFSCYVDALFRGVDRNVVQIKYVFLIDNDALVITPGDQYGSIEVMAAGRFGVTLGNHDPIDLDPGSTREIMGDTCFKVADDDTTIRFYPFVEYGGTAPYRIRGMVQNLAGAQPADRVWNAYNFAALWYDLDGDLMTETLTIDANTLTGPDIDRTIDEDRLTYQTAPVYLEYELYENEGLTVGGDAGYYLEGWVGDAYVAIGGSADKICKLLVELEDDERKLLGTGEAWDMGGGFALIAQQIDLEGDKVWFSLSKDEKELDNQVVSVGEAYTYTEDICGVNDVPVFSCYVDTLFRGVDRNLVQIKYVFLIDNCVREIGTGDDYDAMEVITAGHSQVILRNRDPIDLSDPAGDKIMDDMYFMTADSTIIRFCPFIERSASDDAPDPGPDPTPTLTIS</sequence>
<dbReference type="AlphaFoldDB" id="A0A7G9YGG8"/>
<feature type="domain" description="S-layer family duplication" evidence="1">
    <location>
        <begin position="353"/>
        <end position="603"/>
    </location>
</feature>
<protein>
    <submittedName>
        <fullName evidence="2">Major S-layer protein</fullName>
    </submittedName>
</protein>